<feature type="compositionally biased region" description="Gly residues" evidence="1">
    <location>
        <begin position="1"/>
        <end position="10"/>
    </location>
</feature>
<sequence>MCGRHGGGGRLDPTATPGLGLRPPATLRSQQPLDALPRLLTPAYPPRPPAAPPDRVGPRTGLRRAAMRWRRDDSLALEGRSRSLARARGVGVVPQPGVSPPCRAGWEGRLLGLLHAWRRRRLRPGSPSARRRQSWRCHMMRFLESSWKAACAVTSAERRGAPWANTYTRLRAAGGWPAVPAARARSPSRGLGGAGERGSPSASRFRARLAPEPLPGWAPPAPRSNSPANKNNLLAPHLSPPAAPTGRAPGADPHLASPCLQVPRPSPPAPGY</sequence>
<feature type="compositionally biased region" description="Pro residues" evidence="1">
    <location>
        <begin position="43"/>
        <end position="52"/>
    </location>
</feature>
<feature type="compositionally biased region" description="Low complexity" evidence="1">
    <location>
        <begin position="244"/>
        <end position="253"/>
    </location>
</feature>
<reference evidence="2 3" key="1">
    <citation type="submission" date="2019-04" db="EMBL/GenBank/DDBJ databases">
        <title>Draft genome of the big-headed turtle Platysternon megacephalum.</title>
        <authorList>
            <person name="Gong S."/>
        </authorList>
    </citation>
    <scope>NUCLEOTIDE SEQUENCE [LARGE SCALE GENOMIC DNA]</scope>
    <source>
        <strain evidence="2">DO16091913</strain>
        <tissue evidence="2">Muscle</tissue>
    </source>
</reference>
<evidence type="ECO:0000313" key="3">
    <source>
        <dbReference type="Proteomes" id="UP000297703"/>
    </source>
</evidence>
<gene>
    <name evidence="2" type="ORF">DR999_PMT12644</name>
</gene>
<organism evidence="2 3">
    <name type="scientific">Platysternon megacephalum</name>
    <name type="common">big-headed turtle</name>
    <dbReference type="NCBI Taxonomy" id="55544"/>
    <lineage>
        <taxon>Eukaryota</taxon>
        <taxon>Metazoa</taxon>
        <taxon>Chordata</taxon>
        <taxon>Craniata</taxon>
        <taxon>Vertebrata</taxon>
        <taxon>Euteleostomi</taxon>
        <taxon>Archelosauria</taxon>
        <taxon>Testudinata</taxon>
        <taxon>Testudines</taxon>
        <taxon>Cryptodira</taxon>
        <taxon>Durocryptodira</taxon>
        <taxon>Testudinoidea</taxon>
        <taxon>Platysternidae</taxon>
        <taxon>Platysternon</taxon>
    </lineage>
</organism>
<dbReference type="Proteomes" id="UP000297703">
    <property type="component" value="Unassembled WGS sequence"/>
</dbReference>
<evidence type="ECO:0000256" key="1">
    <source>
        <dbReference type="SAM" id="MobiDB-lite"/>
    </source>
</evidence>
<reference evidence="2 3" key="2">
    <citation type="submission" date="2019-04" db="EMBL/GenBank/DDBJ databases">
        <title>The genome sequence of big-headed turtle.</title>
        <authorList>
            <person name="Gong S."/>
        </authorList>
    </citation>
    <scope>NUCLEOTIDE SEQUENCE [LARGE SCALE GENOMIC DNA]</scope>
    <source>
        <strain evidence="2">DO16091913</strain>
        <tissue evidence="2">Muscle</tissue>
    </source>
</reference>
<comment type="caution">
    <text evidence="2">The sequence shown here is derived from an EMBL/GenBank/DDBJ whole genome shotgun (WGS) entry which is preliminary data.</text>
</comment>
<feature type="compositionally biased region" description="Pro residues" evidence="1">
    <location>
        <begin position="212"/>
        <end position="222"/>
    </location>
</feature>
<accession>A0A4D9EE24</accession>
<dbReference type="EMBL" id="QXTE01000128">
    <property type="protein sequence ID" value="TFK04784.1"/>
    <property type="molecule type" value="Genomic_DNA"/>
</dbReference>
<feature type="compositionally biased region" description="Low complexity" evidence="1">
    <location>
        <begin position="179"/>
        <end position="189"/>
    </location>
</feature>
<proteinExistence type="predicted"/>
<evidence type="ECO:0000313" key="2">
    <source>
        <dbReference type="EMBL" id="TFK04784.1"/>
    </source>
</evidence>
<feature type="region of interest" description="Disordered" evidence="1">
    <location>
        <begin position="1"/>
        <end position="59"/>
    </location>
</feature>
<keyword evidence="3" id="KW-1185">Reference proteome</keyword>
<dbReference type="AlphaFoldDB" id="A0A4D9EE24"/>
<feature type="region of interest" description="Disordered" evidence="1">
    <location>
        <begin position="179"/>
        <end position="272"/>
    </location>
</feature>
<name>A0A4D9EE24_9SAUR</name>
<protein>
    <submittedName>
        <fullName evidence="2">High mobility group protein HMG-I/HMG-Y</fullName>
    </submittedName>
</protein>
<feature type="compositionally biased region" description="Low complexity" evidence="1">
    <location>
        <begin position="223"/>
        <end position="237"/>
    </location>
</feature>